<comment type="caution">
    <text evidence="6">The sequence shown here is derived from an EMBL/GenBank/DDBJ whole genome shotgun (WGS) entry which is preliminary data.</text>
</comment>
<dbReference type="InterPro" id="IPR013328">
    <property type="entry name" value="6PGD_dom2"/>
</dbReference>
<dbReference type="GO" id="GO:0051287">
    <property type="term" value="F:NAD binding"/>
    <property type="evidence" value="ECO:0007669"/>
    <property type="project" value="InterPro"/>
</dbReference>
<feature type="domain" description="3-hydroxyisobutyrate dehydrogenase-like NAD-binding" evidence="5">
    <location>
        <begin position="168"/>
        <end position="287"/>
    </location>
</feature>
<keyword evidence="3" id="KW-0520">NAD</keyword>
<name>A0A4V5ZNS4_9EURY</name>
<dbReference type="EMBL" id="QKNX01000002">
    <property type="protein sequence ID" value="TKR26213.1"/>
    <property type="molecule type" value="Genomic_DNA"/>
</dbReference>
<dbReference type="Pfam" id="PF03446">
    <property type="entry name" value="NAD_binding_2"/>
    <property type="match status" value="1"/>
</dbReference>
<dbReference type="Gene3D" id="1.10.1040.10">
    <property type="entry name" value="N-(1-d-carboxylethyl)-l-norvaline Dehydrogenase, domain 2"/>
    <property type="match status" value="1"/>
</dbReference>
<protein>
    <submittedName>
        <fullName evidence="6">NAD(P)-dependent oxidoreductase</fullName>
    </submittedName>
</protein>
<organism evidence="6 7">
    <name type="scientific">Natronomonas salsuginis</name>
    <dbReference type="NCBI Taxonomy" id="2217661"/>
    <lineage>
        <taxon>Archaea</taxon>
        <taxon>Methanobacteriati</taxon>
        <taxon>Methanobacteriota</taxon>
        <taxon>Stenosarchaea group</taxon>
        <taxon>Halobacteria</taxon>
        <taxon>Halobacteriales</taxon>
        <taxon>Natronomonadaceae</taxon>
        <taxon>Natronomonas</taxon>
    </lineage>
</organism>
<evidence type="ECO:0000259" key="5">
    <source>
        <dbReference type="Pfam" id="PF14833"/>
    </source>
</evidence>
<dbReference type="InterPro" id="IPR002204">
    <property type="entry name" value="3-OH-isobutyrate_DH-rel_CS"/>
</dbReference>
<dbReference type="GO" id="GO:0016491">
    <property type="term" value="F:oxidoreductase activity"/>
    <property type="evidence" value="ECO:0007669"/>
    <property type="project" value="UniProtKB-KW"/>
</dbReference>
<dbReference type="InterPro" id="IPR008927">
    <property type="entry name" value="6-PGluconate_DH-like_C_sf"/>
</dbReference>
<reference evidence="6 7" key="1">
    <citation type="submission" date="2019-04" db="EMBL/GenBank/DDBJ databases">
        <title>Natronomonas sp. F20-122 a newhaloarchaeon isolated from a saline saltern of Isla Bacuta, Huelva, Spain.</title>
        <authorList>
            <person name="Duran-Viseras A."/>
            <person name="Sanchez-Porro C."/>
            <person name="Ventosa A."/>
        </authorList>
    </citation>
    <scope>NUCLEOTIDE SEQUENCE [LARGE SCALE GENOMIC DNA]</scope>
    <source>
        <strain evidence="6 7">F20-122</strain>
    </source>
</reference>
<accession>A0A4V5ZNS4</accession>
<dbReference type="Gene3D" id="3.40.50.720">
    <property type="entry name" value="NAD(P)-binding Rossmann-like Domain"/>
    <property type="match status" value="1"/>
</dbReference>
<keyword evidence="2" id="KW-0560">Oxidoreductase</keyword>
<evidence type="ECO:0000313" key="7">
    <source>
        <dbReference type="Proteomes" id="UP000308037"/>
    </source>
</evidence>
<dbReference type="PANTHER" id="PTHR43060:SF15">
    <property type="entry name" value="3-HYDROXYISOBUTYRATE DEHYDROGENASE-LIKE 1, MITOCHONDRIAL-RELATED"/>
    <property type="match status" value="1"/>
</dbReference>
<dbReference type="SUPFAM" id="SSF51735">
    <property type="entry name" value="NAD(P)-binding Rossmann-fold domains"/>
    <property type="match status" value="1"/>
</dbReference>
<evidence type="ECO:0000256" key="2">
    <source>
        <dbReference type="ARBA" id="ARBA00023002"/>
    </source>
</evidence>
<dbReference type="InterPro" id="IPR015815">
    <property type="entry name" value="HIBADH-related"/>
</dbReference>
<evidence type="ECO:0000313" key="6">
    <source>
        <dbReference type="EMBL" id="TKR26213.1"/>
    </source>
</evidence>
<dbReference type="PIRSF" id="PIRSF000103">
    <property type="entry name" value="HIBADH"/>
    <property type="match status" value="1"/>
</dbReference>
<keyword evidence="7" id="KW-1185">Reference proteome</keyword>
<proteinExistence type="inferred from homology"/>
<sequence length="307" mass="31682">MSQPTVGVVGLGRMGSAMAGHLLDSGFDVRGYDVVPEARERAAEGGIEPYPSAADLAAASDVVLTSLPNPDTVRESYLGENGIAAGADDLVAIEASTIDPATTEEVALVAAERGVTLIDSPVSGGPEGAASGTLTIFVGGADDAVSSPPAKPVLDAISNKSFHVGQSGAGHTAKLLNNVMSMGNLMLAMEAVSLGTERGLDGERLLEALRNGGGSSNQFEKRMPRALNRNFDPGFPVSLARKDIGLALDTGEDTDHSMPVTAIIYQLYTKAISEGYGDEDAVAVAKLFESDELIEAGEHVDESYGGY</sequence>
<comment type="similarity">
    <text evidence="1">Belongs to the HIBADH-related family.</text>
</comment>
<evidence type="ECO:0000256" key="1">
    <source>
        <dbReference type="ARBA" id="ARBA00009080"/>
    </source>
</evidence>
<dbReference type="PANTHER" id="PTHR43060">
    <property type="entry name" value="3-HYDROXYISOBUTYRATE DEHYDROGENASE-LIKE 1, MITOCHONDRIAL-RELATED"/>
    <property type="match status" value="1"/>
</dbReference>
<dbReference type="OrthoDB" id="23890at2157"/>
<dbReference type="Proteomes" id="UP000308037">
    <property type="component" value="Unassembled WGS sequence"/>
</dbReference>
<evidence type="ECO:0000259" key="4">
    <source>
        <dbReference type="Pfam" id="PF03446"/>
    </source>
</evidence>
<evidence type="ECO:0000256" key="3">
    <source>
        <dbReference type="ARBA" id="ARBA00023027"/>
    </source>
</evidence>
<dbReference type="SUPFAM" id="SSF48179">
    <property type="entry name" value="6-phosphogluconate dehydrogenase C-terminal domain-like"/>
    <property type="match status" value="1"/>
</dbReference>
<dbReference type="InterPro" id="IPR029154">
    <property type="entry name" value="HIBADH-like_NADP-bd"/>
</dbReference>
<feature type="domain" description="6-phosphogluconate dehydrogenase NADP-binding" evidence="4">
    <location>
        <begin position="5"/>
        <end position="165"/>
    </location>
</feature>
<dbReference type="GO" id="GO:0050661">
    <property type="term" value="F:NADP binding"/>
    <property type="evidence" value="ECO:0007669"/>
    <property type="project" value="InterPro"/>
</dbReference>
<dbReference type="PROSITE" id="PS00895">
    <property type="entry name" value="3_HYDROXYISOBUT_DH"/>
    <property type="match status" value="1"/>
</dbReference>
<gene>
    <name evidence="6" type="ORF">DM868_06880</name>
</gene>
<dbReference type="InterPro" id="IPR006115">
    <property type="entry name" value="6PGDH_NADP-bd"/>
</dbReference>
<dbReference type="RefSeq" id="WP_137276129.1">
    <property type="nucleotide sequence ID" value="NZ_QKNX01000002.1"/>
</dbReference>
<dbReference type="InterPro" id="IPR036291">
    <property type="entry name" value="NAD(P)-bd_dom_sf"/>
</dbReference>
<dbReference type="Pfam" id="PF14833">
    <property type="entry name" value="NAD_binding_11"/>
    <property type="match status" value="1"/>
</dbReference>
<dbReference type="AlphaFoldDB" id="A0A4V5ZNS4"/>